<evidence type="ECO:0000313" key="2">
    <source>
        <dbReference type="Proteomes" id="UP001058974"/>
    </source>
</evidence>
<dbReference type="InterPro" id="IPR036875">
    <property type="entry name" value="Znf_CCHC_sf"/>
</dbReference>
<dbReference type="AlphaFoldDB" id="A0A9D4XVZ9"/>
<organism evidence="1 2">
    <name type="scientific">Pisum sativum</name>
    <name type="common">Garden pea</name>
    <name type="synonym">Lathyrus oleraceus</name>
    <dbReference type="NCBI Taxonomy" id="3888"/>
    <lineage>
        <taxon>Eukaryota</taxon>
        <taxon>Viridiplantae</taxon>
        <taxon>Streptophyta</taxon>
        <taxon>Embryophyta</taxon>
        <taxon>Tracheophyta</taxon>
        <taxon>Spermatophyta</taxon>
        <taxon>Magnoliopsida</taxon>
        <taxon>eudicotyledons</taxon>
        <taxon>Gunneridae</taxon>
        <taxon>Pentapetalae</taxon>
        <taxon>rosids</taxon>
        <taxon>fabids</taxon>
        <taxon>Fabales</taxon>
        <taxon>Fabaceae</taxon>
        <taxon>Papilionoideae</taxon>
        <taxon>50 kb inversion clade</taxon>
        <taxon>NPAAA clade</taxon>
        <taxon>Hologalegina</taxon>
        <taxon>IRL clade</taxon>
        <taxon>Fabeae</taxon>
        <taxon>Lathyrus</taxon>
    </lineage>
</organism>
<keyword evidence="2" id="KW-1185">Reference proteome</keyword>
<evidence type="ECO:0000313" key="1">
    <source>
        <dbReference type="EMBL" id="KAI5427368.1"/>
    </source>
</evidence>
<accession>A0A9D4XVZ9</accession>
<comment type="caution">
    <text evidence="1">The sequence shown here is derived from an EMBL/GenBank/DDBJ whole genome shotgun (WGS) entry which is preliminary data.</text>
</comment>
<dbReference type="EMBL" id="JAMSHJ010000003">
    <property type="protein sequence ID" value="KAI5427368.1"/>
    <property type="molecule type" value="Genomic_DNA"/>
</dbReference>
<dbReference type="Proteomes" id="UP001058974">
    <property type="component" value="Chromosome 3"/>
</dbReference>
<protein>
    <submittedName>
        <fullName evidence="1">Uncharacterized protein</fullName>
    </submittedName>
</protein>
<dbReference type="GO" id="GO:0003676">
    <property type="term" value="F:nucleic acid binding"/>
    <property type="evidence" value="ECO:0007669"/>
    <property type="project" value="InterPro"/>
</dbReference>
<gene>
    <name evidence="1" type="ORF">KIW84_032694</name>
</gene>
<sequence length="165" mass="18995">MKLNGDGPVGKSKPLALKYVAKTTKAHQVWESEEAYHIEGSEDVSNDEEMTLIIKRIYILCKKLGHFTTDCPEVQRTSKKGRFQKDSFINKFKKSLMETCDELDNEEDFEKDEEHANLALMALTSYGEEFDSDSSSKSEEEDEVFSKLSRSYLINFIQDLMGRCR</sequence>
<reference evidence="1 2" key="1">
    <citation type="journal article" date="2022" name="Nat. Genet.">
        <title>Improved pea reference genome and pan-genome highlight genomic features and evolutionary characteristics.</title>
        <authorList>
            <person name="Yang T."/>
            <person name="Liu R."/>
            <person name="Luo Y."/>
            <person name="Hu S."/>
            <person name="Wang D."/>
            <person name="Wang C."/>
            <person name="Pandey M.K."/>
            <person name="Ge S."/>
            <person name="Xu Q."/>
            <person name="Li N."/>
            <person name="Li G."/>
            <person name="Huang Y."/>
            <person name="Saxena R.K."/>
            <person name="Ji Y."/>
            <person name="Li M."/>
            <person name="Yan X."/>
            <person name="He Y."/>
            <person name="Liu Y."/>
            <person name="Wang X."/>
            <person name="Xiang C."/>
            <person name="Varshney R.K."/>
            <person name="Ding H."/>
            <person name="Gao S."/>
            <person name="Zong X."/>
        </authorList>
    </citation>
    <scope>NUCLEOTIDE SEQUENCE [LARGE SCALE GENOMIC DNA]</scope>
    <source>
        <strain evidence="1 2">cv. Zhongwan 6</strain>
    </source>
</reference>
<dbReference type="Gramene" id="Psat03G0269400-T1">
    <property type="protein sequence ID" value="KAI5427368.1"/>
    <property type="gene ID" value="KIW84_032694"/>
</dbReference>
<name>A0A9D4XVZ9_PEA</name>
<proteinExistence type="predicted"/>
<dbReference type="GO" id="GO:0008270">
    <property type="term" value="F:zinc ion binding"/>
    <property type="evidence" value="ECO:0007669"/>
    <property type="project" value="InterPro"/>
</dbReference>
<dbReference type="SUPFAM" id="SSF57756">
    <property type="entry name" value="Retrovirus zinc finger-like domains"/>
    <property type="match status" value="1"/>
</dbReference>